<dbReference type="EMBL" id="JACJUU010000001">
    <property type="protein sequence ID" value="MBC2768357.1"/>
    <property type="molecule type" value="Genomic_DNA"/>
</dbReference>
<organism evidence="2 3">
    <name type="scientific">Pusillimonas minor</name>
    <dbReference type="NCBI Taxonomy" id="2697024"/>
    <lineage>
        <taxon>Bacteria</taxon>
        <taxon>Pseudomonadati</taxon>
        <taxon>Pseudomonadota</taxon>
        <taxon>Betaproteobacteria</taxon>
        <taxon>Burkholderiales</taxon>
        <taxon>Alcaligenaceae</taxon>
        <taxon>Pusillimonas</taxon>
    </lineage>
</organism>
<feature type="compositionally biased region" description="Acidic residues" evidence="1">
    <location>
        <begin position="56"/>
        <end position="65"/>
    </location>
</feature>
<evidence type="ECO:0000313" key="3">
    <source>
        <dbReference type="Proteomes" id="UP000545386"/>
    </source>
</evidence>
<dbReference type="RefSeq" id="WP_185778211.1">
    <property type="nucleotide sequence ID" value="NZ_JACJUU010000001.1"/>
</dbReference>
<name>A0A842HJ53_9BURK</name>
<protein>
    <submittedName>
        <fullName evidence="2">Uncharacterized protein</fullName>
    </submittedName>
</protein>
<comment type="caution">
    <text evidence="2">The sequence shown here is derived from an EMBL/GenBank/DDBJ whole genome shotgun (WGS) entry which is preliminary data.</text>
</comment>
<evidence type="ECO:0000313" key="2">
    <source>
        <dbReference type="EMBL" id="MBC2768357.1"/>
    </source>
</evidence>
<dbReference type="Proteomes" id="UP000545386">
    <property type="component" value="Unassembled WGS sequence"/>
</dbReference>
<dbReference type="AlphaFoldDB" id="A0A842HJ53"/>
<feature type="region of interest" description="Disordered" evidence="1">
    <location>
        <begin position="31"/>
        <end position="65"/>
    </location>
</feature>
<sequence length="65" mass="7512">MKCYPLHMRQIHQRRRSAFFILSGFADDATDKLQPVPGQAAHFRPEPSGTDRRNDDEPEDDDGRD</sequence>
<proteinExistence type="predicted"/>
<accession>A0A842HJ53</accession>
<feature type="compositionally biased region" description="Basic and acidic residues" evidence="1">
    <location>
        <begin position="43"/>
        <end position="55"/>
    </location>
</feature>
<reference evidence="2 3" key="1">
    <citation type="submission" date="2020-08" db="EMBL/GenBank/DDBJ databases">
        <title>Paraeoetvoesia sp. YC-7-48 draft genome sequence.</title>
        <authorList>
            <person name="Yao L."/>
        </authorList>
    </citation>
    <scope>NUCLEOTIDE SEQUENCE [LARGE SCALE GENOMIC DNA]</scope>
    <source>
        <strain evidence="3">YC-7-48</strain>
    </source>
</reference>
<gene>
    <name evidence="2" type="ORF">GTU67_00320</name>
</gene>
<evidence type="ECO:0000256" key="1">
    <source>
        <dbReference type="SAM" id="MobiDB-lite"/>
    </source>
</evidence>
<keyword evidence="3" id="KW-1185">Reference proteome</keyword>